<organism evidence="12">
    <name type="scientific">Granulicella tundricola (strain ATCC BAA-1859 / DSM 23138 / MP5ACTX9)</name>
    <dbReference type="NCBI Taxonomy" id="1198114"/>
    <lineage>
        <taxon>Bacteria</taxon>
        <taxon>Pseudomonadati</taxon>
        <taxon>Acidobacteriota</taxon>
        <taxon>Terriglobia</taxon>
        <taxon>Terriglobales</taxon>
        <taxon>Acidobacteriaceae</taxon>
        <taxon>Granulicella</taxon>
    </lineage>
</organism>
<dbReference type="OrthoDB" id="9806415at2"/>
<dbReference type="InterPro" id="IPR019981">
    <property type="entry name" value="Ribosomal_uS11_bac-type"/>
</dbReference>
<comment type="function">
    <text evidence="7 8">Located on the platform of the 30S subunit, it bridges several disparate RNA helices of the 16S rRNA. Forms part of the Shine-Dalgarno cleft in the 70S ribosome.</text>
</comment>
<comment type="subunit">
    <text evidence="8">Part of the 30S ribosomal subunit. Interacts with proteins S7 and S18. Binds to IF-3.</text>
</comment>
<dbReference type="NCBIfam" id="NF003698">
    <property type="entry name" value="PRK05309.1"/>
    <property type="match status" value="1"/>
</dbReference>
<evidence type="ECO:0000256" key="9">
    <source>
        <dbReference type="RuleBase" id="RU003629"/>
    </source>
</evidence>
<dbReference type="Gene3D" id="3.30.420.80">
    <property type="entry name" value="Ribosomal protein S11"/>
    <property type="match status" value="1"/>
</dbReference>
<dbReference type="PaxDb" id="1198114-AciX9_2929"/>
<evidence type="ECO:0000256" key="1">
    <source>
        <dbReference type="ARBA" id="ARBA00006194"/>
    </source>
</evidence>
<dbReference type="KEGG" id="acm:AciX9_2929"/>
<dbReference type="eggNOG" id="COG0100">
    <property type="taxonomic scope" value="Bacteria"/>
</dbReference>
<dbReference type="RefSeq" id="WP_013581267.1">
    <property type="nucleotide sequence ID" value="NC_015064.1"/>
</dbReference>
<dbReference type="PIRSF" id="PIRSF002131">
    <property type="entry name" value="Ribosomal_S11"/>
    <property type="match status" value="1"/>
</dbReference>
<reference evidence="12" key="1">
    <citation type="submission" date="2011-01" db="EMBL/GenBank/DDBJ databases">
        <title>Complete sequence of chromosome of Acidobacterium sp. MP5ACTX9.</title>
        <authorList>
            <consortium name="US DOE Joint Genome Institute"/>
            <person name="Lucas S."/>
            <person name="Copeland A."/>
            <person name="Lapidus A."/>
            <person name="Cheng J.-F."/>
            <person name="Goodwin L."/>
            <person name="Pitluck S."/>
            <person name="Teshima H."/>
            <person name="Detter J.C."/>
            <person name="Han C."/>
            <person name="Tapia R."/>
            <person name="Land M."/>
            <person name="Hauser L."/>
            <person name="Kyrpides N."/>
            <person name="Ivanova N."/>
            <person name="Ovchinnikova G."/>
            <person name="Pagani I."/>
            <person name="Rawat S.R."/>
            <person name="Mannisto M."/>
            <person name="Haggblom M.M."/>
            <person name="Woyke T."/>
        </authorList>
    </citation>
    <scope>NUCLEOTIDE SEQUENCE [LARGE SCALE GENOMIC DNA]</scope>
    <source>
        <strain evidence="12">MP5ACTX9</strain>
    </source>
</reference>
<keyword evidence="3 8" id="KW-0694">RNA-binding</keyword>
<sequence length="142" mass="15161">MAKTQNQQKSGKAASGKGKKFKKRERKNVPYGLVFIQASFNNTIVTITDQTGNTISWKSSGSLGFRGSRKGTPFAAQQAAVGAANAARDHGLRSVDVRVSGPGSGRESAIRALATAGIDVRSIRDVTPMPHNGCRPPKRRRV</sequence>
<dbReference type="Proteomes" id="UP000000343">
    <property type="component" value="Chromosome"/>
</dbReference>
<feature type="region of interest" description="Disordered" evidence="10">
    <location>
        <begin position="1"/>
        <end position="25"/>
    </location>
</feature>
<gene>
    <name evidence="8" type="primary">rpsK</name>
    <name evidence="11" type="ordered locus">AciX9_2929</name>
</gene>
<evidence type="ECO:0000256" key="7">
    <source>
        <dbReference type="ARBA" id="ARBA00058053"/>
    </source>
</evidence>
<name>E8WZ37_GRATM</name>
<dbReference type="FunFam" id="3.30.420.80:FF:000001">
    <property type="entry name" value="30S ribosomal protein S11"/>
    <property type="match status" value="1"/>
</dbReference>
<dbReference type="InterPro" id="IPR036967">
    <property type="entry name" value="Ribosomal_uS11_sf"/>
</dbReference>
<evidence type="ECO:0000256" key="8">
    <source>
        <dbReference type="HAMAP-Rule" id="MF_01310"/>
    </source>
</evidence>
<dbReference type="InterPro" id="IPR001971">
    <property type="entry name" value="Ribosomal_uS11"/>
</dbReference>
<dbReference type="GO" id="GO:0005840">
    <property type="term" value="C:ribosome"/>
    <property type="evidence" value="ECO:0007669"/>
    <property type="project" value="UniProtKB-KW"/>
</dbReference>
<evidence type="ECO:0000256" key="10">
    <source>
        <dbReference type="SAM" id="MobiDB-lite"/>
    </source>
</evidence>
<comment type="similarity">
    <text evidence="1 8 9">Belongs to the universal ribosomal protein uS11 family.</text>
</comment>
<dbReference type="EMBL" id="CP002480">
    <property type="protein sequence ID" value="ADW69952.1"/>
    <property type="molecule type" value="Genomic_DNA"/>
</dbReference>
<evidence type="ECO:0000256" key="2">
    <source>
        <dbReference type="ARBA" id="ARBA00022730"/>
    </source>
</evidence>
<dbReference type="GO" id="GO:0003735">
    <property type="term" value="F:structural constituent of ribosome"/>
    <property type="evidence" value="ECO:0007669"/>
    <property type="project" value="InterPro"/>
</dbReference>
<keyword evidence="4 8" id="KW-0689">Ribosomal protein</keyword>
<accession>E8WZ37</accession>
<dbReference type="STRING" id="1198114.AciX9_2929"/>
<keyword evidence="12" id="KW-1185">Reference proteome</keyword>
<keyword evidence="5 8" id="KW-0687">Ribonucleoprotein</keyword>
<dbReference type="GO" id="GO:0006412">
    <property type="term" value="P:translation"/>
    <property type="evidence" value="ECO:0007669"/>
    <property type="project" value="UniProtKB-UniRule"/>
</dbReference>
<dbReference type="PROSITE" id="PS00054">
    <property type="entry name" value="RIBOSOMAL_S11"/>
    <property type="match status" value="1"/>
</dbReference>
<proteinExistence type="inferred from homology"/>
<evidence type="ECO:0000256" key="5">
    <source>
        <dbReference type="ARBA" id="ARBA00023274"/>
    </source>
</evidence>
<evidence type="ECO:0000256" key="3">
    <source>
        <dbReference type="ARBA" id="ARBA00022884"/>
    </source>
</evidence>
<dbReference type="HAMAP" id="MF_01310">
    <property type="entry name" value="Ribosomal_uS11"/>
    <property type="match status" value="1"/>
</dbReference>
<dbReference type="HOGENOM" id="CLU_072439_5_0_0"/>
<dbReference type="SUPFAM" id="SSF53137">
    <property type="entry name" value="Translational machinery components"/>
    <property type="match status" value="1"/>
</dbReference>
<protein>
    <recommendedName>
        <fullName evidence="6 8">Small ribosomal subunit protein uS11</fullName>
    </recommendedName>
</protein>
<dbReference type="NCBIfam" id="TIGR03632">
    <property type="entry name" value="uS11_bact"/>
    <property type="match status" value="1"/>
</dbReference>
<dbReference type="PANTHER" id="PTHR11759">
    <property type="entry name" value="40S RIBOSOMAL PROTEIN S14/30S RIBOSOMAL PROTEIN S11"/>
    <property type="match status" value="1"/>
</dbReference>
<keyword evidence="2 8" id="KW-0699">rRNA-binding</keyword>
<dbReference type="AlphaFoldDB" id="E8WZ37"/>
<dbReference type="Pfam" id="PF00411">
    <property type="entry name" value="Ribosomal_S11"/>
    <property type="match status" value="1"/>
</dbReference>
<evidence type="ECO:0000313" key="11">
    <source>
        <dbReference type="EMBL" id="ADW69952.1"/>
    </source>
</evidence>
<dbReference type="GO" id="GO:1990904">
    <property type="term" value="C:ribonucleoprotein complex"/>
    <property type="evidence" value="ECO:0007669"/>
    <property type="project" value="UniProtKB-KW"/>
</dbReference>
<dbReference type="GO" id="GO:0019843">
    <property type="term" value="F:rRNA binding"/>
    <property type="evidence" value="ECO:0007669"/>
    <property type="project" value="UniProtKB-UniRule"/>
</dbReference>
<evidence type="ECO:0000256" key="6">
    <source>
        <dbReference type="ARBA" id="ARBA00035160"/>
    </source>
</evidence>
<evidence type="ECO:0000256" key="4">
    <source>
        <dbReference type="ARBA" id="ARBA00022980"/>
    </source>
</evidence>
<dbReference type="InterPro" id="IPR018102">
    <property type="entry name" value="Ribosomal_uS11_CS"/>
</dbReference>
<evidence type="ECO:0000313" key="12">
    <source>
        <dbReference type="Proteomes" id="UP000000343"/>
    </source>
</evidence>